<keyword evidence="2" id="KW-1185">Reference proteome</keyword>
<organism evidence="1 2">
    <name type="scientific">Pseudoroseomonas cervicalis ATCC 49957</name>
    <dbReference type="NCBI Taxonomy" id="525371"/>
    <lineage>
        <taxon>Bacteria</taxon>
        <taxon>Pseudomonadati</taxon>
        <taxon>Pseudomonadota</taxon>
        <taxon>Alphaproteobacteria</taxon>
        <taxon>Acetobacterales</taxon>
        <taxon>Roseomonadaceae</taxon>
        <taxon>Roseomonas</taxon>
    </lineage>
</organism>
<dbReference type="EMBL" id="ADVL01000492">
    <property type="protein sequence ID" value="EFH11135.1"/>
    <property type="molecule type" value="Genomic_DNA"/>
</dbReference>
<reference evidence="1 2" key="1">
    <citation type="submission" date="2010-04" db="EMBL/GenBank/DDBJ databases">
        <authorList>
            <person name="Qin X."/>
            <person name="Bachman B."/>
            <person name="Battles P."/>
            <person name="Bell A."/>
            <person name="Bess C."/>
            <person name="Bickham C."/>
            <person name="Chaboub L."/>
            <person name="Chen D."/>
            <person name="Coyle M."/>
            <person name="Deiros D.R."/>
            <person name="Dinh H."/>
            <person name="Forbes L."/>
            <person name="Fowler G."/>
            <person name="Francisco L."/>
            <person name="Fu Q."/>
            <person name="Gubbala S."/>
            <person name="Hale W."/>
            <person name="Han Y."/>
            <person name="Hemphill L."/>
            <person name="Highlander S.K."/>
            <person name="Hirani K."/>
            <person name="Hogues M."/>
            <person name="Jackson L."/>
            <person name="Jakkamsetti A."/>
            <person name="Javaid M."/>
            <person name="Jiang H."/>
            <person name="Korchina V."/>
            <person name="Kovar C."/>
            <person name="Lara F."/>
            <person name="Lee S."/>
            <person name="Mata R."/>
            <person name="Mathew T."/>
            <person name="Moen C."/>
            <person name="Morales K."/>
            <person name="Munidasa M."/>
            <person name="Nazareth L."/>
            <person name="Ngo R."/>
            <person name="Nguyen L."/>
            <person name="Okwuonu G."/>
            <person name="Ongeri F."/>
            <person name="Patil S."/>
            <person name="Petrosino J."/>
            <person name="Pham C."/>
            <person name="Pham P."/>
            <person name="Pu L.-L."/>
            <person name="Puazo M."/>
            <person name="Raj R."/>
            <person name="Reid J."/>
            <person name="Rouhana J."/>
            <person name="Saada N."/>
            <person name="Shang Y."/>
            <person name="Simmons D."/>
            <person name="Thornton R."/>
            <person name="Warren J."/>
            <person name="Weissenberger G."/>
            <person name="Zhang J."/>
            <person name="Zhang L."/>
            <person name="Zhou C."/>
            <person name="Zhu D."/>
            <person name="Muzny D."/>
            <person name="Worley K."/>
            <person name="Gibbs R."/>
        </authorList>
    </citation>
    <scope>NUCLEOTIDE SEQUENCE [LARGE SCALE GENOMIC DNA]</scope>
    <source>
        <strain evidence="1 2">ATCC 49957</strain>
    </source>
</reference>
<gene>
    <name evidence="1" type="ORF">HMPREF0731_2645</name>
</gene>
<dbReference type="Gene3D" id="2.40.10.10">
    <property type="entry name" value="Trypsin-like serine proteases"/>
    <property type="match status" value="1"/>
</dbReference>
<dbReference type="AlphaFoldDB" id="D5RNI4"/>
<comment type="caution">
    <text evidence="1">The sequence shown here is derived from an EMBL/GenBank/DDBJ whole genome shotgun (WGS) entry which is preliminary data.</text>
</comment>
<dbReference type="InterPro" id="IPR043504">
    <property type="entry name" value="Peptidase_S1_PA_chymotrypsin"/>
</dbReference>
<evidence type="ECO:0000313" key="2">
    <source>
        <dbReference type="Proteomes" id="UP000005324"/>
    </source>
</evidence>
<dbReference type="SUPFAM" id="SSF50494">
    <property type="entry name" value="Trypsin-like serine proteases"/>
    <property type="match status" value="1"/>
</dbReference>
<accession>D5RNI4</accession>
<evidence type="ECO:0000313" key="1">
    <source>
        <dbReference type="EMBL" id="EFH11135.1"/>
    </source>
</evidence>
<proteinExistence type="predicted"/>
<name>D5RNI4_9PROT</name>
<dbReference type="InterPro" id="IPR009003">
    <property type="entry name" value="Peptidase_S1_PA"/>
</dbReference>
<dbReference type="Proteomes" id="UP000005324">
    <property type="component" value="Unassembled WGS sequence"/>
</dbReference>
<dbReference type="HOGENOM" id="CLU_1702905_0_0_5"/>
<sequence>MALGYPAATGRGALQASIGTLRRAALTVHEPEGGRAVSFILTDRAGREMEASWEDGLRYFGADKAERLRWRLEIDAASSAGHSGGPVLDAAGNVVGVVYAGGPQGSSAVPLADLRDFLWQAGVAPLQRSPAGGGAADWEAVRRRAAEAMRRVAC</sequence>
<protein>
    <submittedName>
        <fullName evidence="1">Uncharacterized protein</fullName>
    </submittedName>
</protein>